<accession>A0A922HPW3</accession>
<dbReference type="EMBL" id="SDOV01000001">
    <property type="protein sequence ID" value="KAH7645570.1"/>
    <property type="molecule type" value="Genomic_DNA"/>
</dbReference>
<dbReference type="PANTHER" id="PTHR33964">
    <property type="entry name" value="RE45066P-RELATED"/>
    <property type="match status" value="1"/>
</dbReference>
<dbReference type="Proteomes" id="UP000790347">
    <property type="component" value="Unassembled WGS sequence"/>
</dbReference>
<reference evidence="1" key="2">
    <citation type="submission" date="2020-06" db="EMBL/GenBank/DDBJ databases">
        <authorList>
            <person name="Ji K."/>
            <person name="Li J."/>
        </authorList>
    </citation>
    <scope>NUCLEOTIDE SEQUENCE</scope>
    <source>
        <strain evidence="1">JKM2019</strain>
        <tissue evidence="1">Whole body</tissue>
    </source>
</reference>
<sequence>MKLADRKVYFFICIGLLIVLFITELVDAQKKRRNRNKNKNGADQCHQKEMVKCLDKLTSLGKENDPTSIITTSQGLNRICKTIKDDTMKCAKAYFKKCGTPLHRELSDLVMDVIMHRVTRFCDNSQQKSRFLKHSPCFHSKVLRTNDFKASCNDPFLHVAGKIDMNHLRTDDVHEALCCGFNTWFECSNSMIKRECTAEGARVAREFHNNTVGPLTDLFCPFDVFPGGSSSCKRVMNAAKPKSGTKPAENTISKLAVQYAPFMFTSSSSSKN</sequence>
<protein>
    <submittedName>
        <fullName evidence="2">Uncharacterized protein</fullName>
    </submittedName>
</protein>
<gene>
    <name evidence="2" type="ORF">DERF_013517</name>
    <name evidence="1" type="ORF">HUG17_1108</name>
</gene>
<evidence type="ECO:0000313" key="3">
    <source>
        <dbReference type="Proteomes" id="UP000790347"/>
    </source>
</evidence>
<name>A0A922HPW3_DERFA</name>
<proteinExistence type="predicted"/>
<dbReference type="Proteomes" id="UP000828236">
    <property type="component" value="Unassembled WGS sequence"/>
</dbReference>
<dbReference type="AlphaFoldDB" id="A0A922HPW3"/>
<evidence type="ECO:0000313" key="1">
    <source>
        <dbReference type="EMBL" id="KAH7645570.1"/>
    </source>
</evidence>
<evidence type="ECO:0000313" key="2">
    <source>
        <dbReference type="EMBL" id="KAH9497538.1"/>
    </source>
</evidence>
<dbReference type="PANTHER" id="PTHR33964:SF1">
    <property type="entry name" value="RE45066P"/>
    <property type="match status" value="1"/>
</dbReference>
<organism evidence="2 3">
    <name type="scientific">Dermatophagoides farinae</name>
    <name type="common">American house dust mite</name>
    <dbReference type="NCBI Taxonomy" id="6954"/>
    <lineage>
        <taxon>Eukaryota</taxon>
        <taxon>Metazoa</taxon>
        <taxon>Ecdysozoa</taxon>
        <taxon>Arthropoda</taxon>
        <taxon>Chelicerata</taxon>
        <taxon>Arachnida</taxon>
        <taxon>Acari</taxon>
        <taxon>Acariformes</taxon>
        <taxon>Sarcoptiformes</taxon>
        <taxon>Astigmata</taxon>
        <taxon>Psoroptidia</taxon>
        <taxon>Analgoidea</taxon>
        <taxon>Pyroglyphidae</taxon>
        <taxon>Dermatophagoidinae</taxon>
        <taxon>Dermatophagoides</taxon>
    </lineage>
</organism>
<keyword evidence="3" id="KW-1185">Reference proteome</keyword>
<reference evidence="1" key="3">
    <citation type="journal article" date="2021" name="World Allergy Organ. J.">
        <title>Chromosome-level assembly of Dermatophagoides farinae genome and transcriptome reveals two novel allergens Der f 37 and Der f 39.</title>
        <authorList>
            <person name="Chen J."/>
            <person name="Cai Z."/>
            <person name="Fan D."/>
            <person name="Hu J."/>
            <person name="Hou Y."/>
            <person name="He Y."/>
            <person name="Zhang Z."/>
            <person name="Zhao Z."/>
            <person name="Gao P."/>
            <person name="Hu W."/>
            <person name="Sun J."/>
            <person name="Li J."/>
            <person name="Ji K."/>
        </authorList>
    </citation>
    <scope>NUCLEOTIDE SEQUENCE</scope>
    <source>
        <strain evidence="1">JKM2019</strain>
    </source>
</reference>
<reference evidence="2" key="4">
    <citation type="journal article" date="2022" name="Res Sq">
        <title>Comparative Genomics Reveals Insights into the Divergent Evolution of Astigmatic Mites and Household Pest Adaptations.</title>
        <authorList>
            <person name="Xiong Q."/>
            <person name="Wan A.T.-Y."/>
            <person name="Liu X.-Y."/>
            <person name="Fung C.S.-H."/>
            <person name="Xiao X."/>
            <person name="Malainual N."/>
            <person name="Hou J."/>
            <person name="Wang L."/>
            <person name="Wang M."/>
            <person name="Yang K."/>
            <person name="Cui Y."/>
            <person name="Leung E."/>
            <person name="Nong W."/>
            <person name="Shin S.-K."/>
            <person name="Au S."/>
            <person name="Jeong K.Y."/>
            <person name="Chew F.T."/>
            <person name="Hui J."/>
            <person name="Leung T.F."/>
            <person name="Tungtrongchitr A."/>
            <person name="Zhong N."/>
            <person name="Liu Z."/>
            <person name="Tsui S."/>
        </authorList>
    </citation>
    <scope>NUCLEOTIDE SEQUENCE</scope>
    <source>
        <strain evidence="2">Derf</strain>
        <tissue evidence="2">Whole organism</tissue>
    </source>
</reference>
<comment type="caution">
    <text evidence="2">The sequence shown here is derived from an EMBL/GenBank/DDBJ whole genome shotgun (WGS) entry which is preliminary data.</text>
</comment>
<reference evidence="2" key="1">
    <citation type="submission" date="2013-05" db="EMBL/GenBank/DDBJ databases">
        <authorList>
            <person name="Yim A.K.Y."/>
            <person name="Chan T.F."/>
            <person name="Ji K.M."/>
            <person name="Liu X.Y."/>
            <person name="Zhou J.W."/>
            <person name="Li R.Q."/>
            <person name="Yang K.Y."/>
            <person name="Li J."/>
            <person name="Li M."/>
            <person name="Law P.T.W."/>
            <person name="Wu Y.L."/>
            <person name="Cai Z.L."/>
            <person name="Qin H."/>
            <person name="Bao Y."/>
            <person name="Leung R.K.K."/>
            <person name="Ng P.K.S."/>
            <person name="Zou J."/>
            <person name="Zhong X.J."/>
            <person name="Ran P.X."/>
            <person name="Zhong N.S."/>
            <person name="Liu Z.G."/>
            <person name="Tsui S.K.W."/>
        </authorList>
    </citation>
    <scope>NUCLEOTIDE SEQUENCE</scope>
    <source>
        <strain evidence="2">Derf</strain>
        <tissue evidence="2">Whole organism</tissue>
    </source>
</reference>
<dbReference type="OrthoDB" id="6480441at2759"/>
<dbReference type="EMBL" id="ASGP02000007">
    <property type="protein sequence ID" value="KAH9497538.1"/>
    <property type="molecule type" value="Genomic_DNA"/>
</dbReference>